<sequence length="183" mass="21238">MFSFNALEAFINETVTCCKMTVGGRFAEHEKTFYSVMNDLQKNKASTQNKFEIGRLLLSGSSWNHNQKPYQDFKLLMKVRNELVHRKSEIHEDELIIGTGFPEKTLKDHPRFFTDLQSKNLFNSQDLECSWIDLIQNELFATWCCDTVLQMIQEFLHSIQDVPGSKLKPKMLETFDFTADKAG</sequence>
<evidence type="ECO:0000313" key="1">
    <source>
        <dbReference type="EMBL" id="AXX59645.1"/>
    </source>
</evidence>
<dbReference type="EMBL" id="CP019290">
    <property type="protein sequence ID" value="AXX59645.1"/>
    <property type="molecule type" value="Genomic_DNA"/>
</dbReference>
<organism evidence="1 2">
    <name type="scientific">Vibrio vulnificus</name>
    <dbReference type="NCBI Taxonomy" id="672"/>
    <lineage>
        <taxon>Bacteria</taxon>
        <taxon>Pseudomonadati</taxon>
        <taxon>Pseudomonadota</taxon>
        <taxon>Gammaproteobacteria</taxon>
        <taxon>Vibrionales</taxon>
        <taxon>Vibrionaceae</taxon>
        <taxon>Vibrio</taxon>
    </lineage>
</organism>
<dbReference type="RefSeq" id="WP_118893604.1">
    <property type="nucleotide sequence ID" value="NZ_CP019290.1"/>
</dbReference>
<name>A0AAN1PNB2_VIBVL</name>
<evidence type="ECO:0000313" key="2">
    <source>
        <dbReference type="Proteomes" id="UP000263418"/>
    </source>
</evidence>
<protein>
    <submittedName>
        <fullName evidence="1">Uncharacterized protein</fullName>
    </submittedName>
</protein>
<dbReference type="Proteomes" id="UP000263418">
    <property type="component" value="Chromosome 1"/>
</dbReference>
<reference evidence="1 2" key="1">
    <citation type="submission" date="2017-01" db="EMBL/GenBank/DDBJ databases">
        <title>Complete Genome Sequence of Vibrio vulnificus FORC_053.</title>
        <authorList>
            <consortium name="Food-borne Pathogen Omics Research Center"/>
            <person name="Chung H.Y."/>
            <person name="Na E.J."/>
            <person name="Song J.S."/>
            <person name="Kim H."/>
            <person name="Lee J.-H."/>
            <person name="Ryu S."/>
            <person name="Choi S.H."/>
        </authorList>
    </citation>
    <scope>NUCLEOTIDE SEQUENCE [LARGE SCALE GENOMIC DNA]</scope>
    <source>
        <strain evidence="1 2">FORC_053</strain>
    </source>
</reference>
<gene>
    <name evidence="1" type="ORF">FORC53_1306</name>
</gene>
<accession>A0AAN1PNB2</accession>
<proteinExistence type="predicted"/>
<dbReference type="AlphaFoldDB" id="A0AAN1PNB2"/>